<evidence type="ECO:0000313" key="4">
    <source>
        <dbReference type="Proteomes" id="UP000006056"/>
    </source>
</evidence>
<feature type="domain" description="UspA" evidence="2">
    <location>
        <begin position="22"/>
        <end position="159"/>
    </location>
</feature>
<dbReference type="RefSeq" id="WP_014784657.1">
    <property type="nucleotide sequence ID" value="NC_018014.1"/>
</dbReference>
<protein>
    <submittedName>
        <fullName evidence="3">Universal stress protein UspA-like protein</fullName>
    </submittedName>
</protein>
<dbReference type="Pfam" id="PF00582">
    <property type="entry name" value="Usp"/>
    <property type="match status" value="2"/>
</dbReference>
<evidence type="ECO:0000313" key="3">
    <source>
        <dbReference type="EMBL" id="AFL87088.1"/>
    </source>
</evidence>
<dbReference type="Proteomes" id="UP000006056">
    <property type="component" value="Chromosome"/>
</dbReference>
<dbReference type="SUPFAM" id="SSF52402">
    <property type="entry name" value="Adenine nucleotide alpha hydrolases-like"/>
    <property type="match status" value="2"/>
</dbReference>
<feature type="domain" description="UspA" evidence="2">
    <location>
        <begin position="170"/>
        <end position="303"/>
    </location>
</feature>
<keyword evidence="4" id="KW-1185">Reference proteome</keyword>
<evidence type="ECO:0000256" key="1">
    <source>
        <dbReference type="ARBA" id="ARBA00008791"/>
    </source>
</evidence>
<reference evidence="3 4" key="1">
    <citation type="submission" date="2012-06" db="EMBL/GenBank/DDBJ databases">
        <title>Complete genome of Terriglobus roseus DSM 18391.</title>
        <authorList>
            <consortium name="US DOE Joint Genome Institute (JGI-PGF)"/>
            <person name="Lucas S."/>
            <person name="Copeland A."/>
            <person name="Lapidus A."/>
            <person name="Glavina del Rio T."/>
            <person name="Dalin E."/>
            <person name="Tice H."/>
            <person name="Bruce D."/>
            <person name="Goodwin L."/>
            <person name="Pitluck S."/>
            <person name="Peters L."/>
            <person name="Mikhailova N."/>
            <person name="Munk A.C.C."/>
            <person name="Kyrpides N."/>
            <person name="Mavromatis K."/>
            <person name="Ivanova N."/>
            <person name="Brettin T."/>
            <person name="Detter J.C."/>
            <person name="Han C."/>
            <person name="Larimer F."/>
            <person name="Land M."/>
            <person name="Hauser L."/>
            <person name="Markowitz V."/>
            <person name="Cheng J.-F."/>
            <person name="Hugenholtz P."/>
            <person name="Woyke T."/>
            <person name="Wu D."/>
            <person name="Brambilla E."/>
            <person name="Klenk H.-P."/>
            <person name="Eisen J.A."/>
        </authorList>
    </citation>
    <scope>NUCLEOTIDE SEQUENCE [LARGE SCALE GENOMIC DNA]</scope>
    <source>
        <strain evidence="4">DSM 18391 / NRRL B-41598 / KBS 63</strain>
    </source>
</reference>
<dbReference type="PRINTS" id="PR01438">
    <property type="entry name" value="UNVRSLSTRESS"/>
</dbReference>
<dbReference type="OrthoDB" id="112877at2"/>
<gene>
    <name evidence="3" type="ordered locus">Terro_0755</name>
</gene>
<dbReference type="KEGG" id="trs:Terro_0755"/>
<dbReference type="HOGENOM" id="CLU_049301_2_1_0"/>
<sequence>MQVSQLNDVLSMLPRPDKLRINRILVSLDFDDQALRVLEAALCIARYFHSEVFLVHSVSTHSPDERSGHDGACFRESCIQAGIKRLKAAVAARPSLNSVTHHEIAAAESPFELIQQLVTSEQIDLIIVGSHGASGLARIATGSLAEGLMRRASCPTLIVEPHAVVSGNPFRKILLATDLGKSCASATSFAAAVATRFQGELYALHVINHKKVPLLAQSQEAEEIFARHRMRTSLLQDITSSCTVGLIAKHGVPQNIVVQTAEEYGAGVIITGISEGMLHDEHAPWSTFAAIVREARCPVLAIPNRLPIDVLMPPQFSAMLAQPQI</sequence>
<dbReference type="eggNOG" id="COG0589">
    <property type="taxonomic scope" value="Bacteria"/>
</dbReference>
<dbReference type="InterPro" id="IPR006016">
    <property type="entry name" value="UspA"/>
</dbReference>
<dbReference type="CDD" id="cd00293">
    <property type="entry name" value="USP-like"/>
    <property type="match status" value="2"/>
</dbReference>
<proteinExistence type="inferred from homology"/>
<comment type="similarity">
    <text evidence="1">Belongs to the universal stress protein A family.</text>
</comment>
<name>I3ZCX0_TERRK</name>
<organism evidence="3 4">
    <name type="scientific">Terriglobus roseus (strain DSM 18391 / NRRL B-41598 / KBS 63)</name>
    <dbReference type="NCBI Taxonomy" id="926566"/>
    <lineage>
        <taxon>Bacteria</taxon>
        <taxon>Pseudomonadati</taxon>
        <taxon>Acidobacteriota</taxon>
        <taxon>Terriglobia</taxon>
        <taxon>Terriglobales</taxon>
        <taxon>Acidobacteriaceae</taxon>
        <taxon>Terriglobus</taxon>
    </lineage>
</organism>
<dbReference type="AlphaFoldDB" id="I3ZCX0"/>
<evidence type="ECO:0000259" key="2">
    <source>
        <dbReference type="Pfam" id="PF00582"/>
    </source>
</evidence>
<dbReference type="EMBL" id="CP003379">
    <property type="protein sequence ID" value="AFL87088.1"/>
    <property type="molecule type" value="Genomic_DNA"/>
</dbReference>
<accession>I3ZCX0</accession>
<dbReference type="InterPro" id="IPR006015">
    <property type="entry name" value="Universal_stress_UspA"/>
</dbReference>
<dbReference type="PANTHER" id="PTHR46268:SF6">
    <property type="entry name" value="UNIVERSAL STRESS PROTEIN UP12"/>
    <property type="match status" value="1"/>
</dbReference>
<dbReference type="PANTHER" id="PTHR46268">
    <property type="entry name" value="STRESS RESPONSE PROTEIN NHAX"/>
    <property type="match status" value="1"/>
</dbReference>
<dbReference type="Gene3D" id="3.40.50.620">
    <property type="entry name" value="HUPs"/>
    <property type="match status" value="2"/>
</dbReference>
<dbReference type="InterPro" id="IPR014729">
    <property type="entry name" value="Rossmann-like_a/b/a_fold"/>
</dbReference>